<feature type="transmembrane region" description="Helical" evidence="1">
    <location>
        <begin position="90"/>
        <end position="108"/>
    </location>
</feature>
<name>A0A9W8VFF0_9HYPO</name>
<feature type="transmembrane region" description="Helical" evidence="1">
    <location>
        <begin position="59"/>
        <end position="78"/>
    </location>
</feature>
<reference evidence="2" key="1">
    <citation type="submission" date="2022-09" db="EMBL/GenBank/DDBJ databases">
        <title>Fusarium specimens isolated from Avocado Roots.</title>
        <authorList>
            <person name="Stajich J."/>
            <person name="Roper C."/>
            <person name="Heimlech-Rivalta G."/>
        </authorList>
    </citation>
    <scope>NUCLEOTIDE SEQUENCE</scope>
    <source>
        <strain evidence="2">CF00136</strain>
    </source>
</reference>
<dbReference type="AlphaFoldDB" id="A0A9W8VFF0"/>
<organism evidence="2 3">
    <name type="scientific">Fusarium torreyae</name>
    <dbReference type="NCBI Taxonomy" id="1237075"/>
    <lineage>
        <taxon>Eukaryota</taxon>
        <taxon>Fungi</taxon>
        <taxon>Dikarya</taxon>
        <taxon>Ascomycota</taxon>
        <taxon>Pezizomycotina</taxon>
        <taxon>Sordariomycetes</taxon>
        <taxon>Hypocreomycetidae</taxon>
        <taxon>Hypocreales</taxon>
        <taxon>Nectriaceae</taxon>
        <taxon>Fusarium</taxon>
    </lineage>
</organism>
<dbReference type="OrthoDB" id="10447837at2759"/>
<evidence type="ECO:0000313" key="3">
    <source>
        <dbReference type="Proteomes" id="UP001152049"/>
    </source>
</evidence>
<evidence type="ECO:0000256" key="1">
    <source>
        <dbReference type="SAM" id="Phobius"/>
    </source>
</evidence>
<accession>A0A9W8VFF0</accession>
<comment type="caution">
    <text evidence="2">The sequence shown here is derived from an EMBL/GenBank/DDBJ whole genome shotgun (WGS) entry which is preliminary data.</text>
</comment>
<proteinExistence type="predicted"/>
<protein>
    <submittedName>
        <fullName evidence="2">Uncharacterized protein</fullName>
    </submittedName>
</protein>
<keyword evidence="3" id="KW-1185">Reference proteome</keyword>
<feature type="transmembrane region" description="Helical" evidence="1">
    <location>
        <begin position="20"/>
        <end position="38"/>
    </location>
</feature>
<evidence type="ECO:0000313" key="2">
    <source>
        <dbReference type="EMBL" id="KAJ4263827.1"/>
    </source>
</evidence>
<dbReference type="EMBL" id="JAOQAZ010000009">
    <property type="protein sequence ID" value="KAJ4263827.1"/>
    <property type="molecule type" value="Genomic_DNA"/>
</dbReference>
<sequence>MPDVMRTAPPDWDFAIDVLNGFLVSCHFFFLVCFPLALCLSQGYVRYDTVFGRSPLHKWFTGVFLTLWLASFIAFVRVAQLVLDKPEFNWLLHVFMFYVDACIIYLVLPSPGPKLPVLDEEEGLLGKVRYSGLRDARKQKAKHVVAEKDDLLEKVEYMVLKVEDEEDGSL</sequence>
<keyword evidence="1" id="KW-1133">Transmembrane helix</keyword>
<dbReference type="Proteomes" id="UP001152049">
    <property type="component" value="Unassembled WGS sequence"/>
</dbReference>
<keyword evidence="1" id="KW-0472">Membrane</keyword>
<keyword evidence="1" id="KW-0812">Transmembrane</keyword>
<gene>
    <name evidence="2" type="ORF">NW762_005860</name>
</gene>